<dbReference type="Pfam" id="PF08313">
    <property type="entry name" value="SCA7"/>
    <property type="match status" value="1"/>
</dbReference>
<dbReference type="GO" id="GO:0031048">
    <property type="term" value="P:regulatory ncRNA-mediated heterochromatin formation"/>
    <property type="evidence" value="ECO:0007669"/>
    <property type="project" value="TreeGrafter"/>
</dbReference>
<dbReference type="EMBL" id="SDIL01000017">
    <property type="protein sequence ID" value="RXK40569.1"/>
    <property type="molecule type" value="Genomic_DNA"/>
</dbReference>
<sequence>MTIKLKPMRSPPPDPFTFSPSPPASPSGSPIRPPADLLPASQMTMFGARPLLGSGNEQGRELVRCSKCGKGVMRWAMGVHQQNCQHILNGASMTGKKIKLDKGPARIESDRKRPASEDSSISPPKKRSRLPVSESPAPTLNPEYQGLKKSEIKRLKKEKEKVAKREAKEAEKAAAAERKRLRASEPINLDKQCGVINDKLLPCSRSLTCKSHTVGAKRAVIGRSQPYDVLYLEWQRVNRPDKVPLPKPPKKPKPISPREPSRVRVEVDEGGKGDVEDLINLAKMAGEKVRAAARGEMVISGINMSGVNTSGIIGGGGGSGGVGVGSGSGSVGGGGMEKTKSRWSTMITEPIWKSSLDLATSQQVGEMFIKALASRTRPEPPGISGGSGGSGGSGVLGGTGQQHLSGGHGQFIGVTA</sequence>
<feature type="region of interest" description="Disordered" evidence="2">
    <location>
        <begin position="375"/>
        <end position="416"/>
    </location>
</feature>
<gene>
    <name evidence="4" type="ORF">M231_02221</name>
</gene>
<feature type="region of interest" description="Disordered" evidence="2">
    <location>
        <begin position="1"/>
        <end position="38"/>
    </location>
</feature>
<feature type="coiled-coil region" evidence="1">
    <location>
        <begin position="152"/>
        <end position="184"/>
    </location>
</feature>
<dbReference type="GO" id="GO:0006357">
    <property type="term" value="P:regulation of transcription by RNA polymerase II"/>
    <property type="evidence" value="ECO:0007669"/>
    <property type="project" value="TreeGrafter"/>
</dbReference>
<feature type="domain" description="SCA7" evidence="3">
    <location>
        <begin position="180"/>
        <end position="246"/>
    </location>
</feature>
<comment type="caution">
    <text evidence="4">The sequence shown here is derived from an EMBL/GenBank/DDBJ whole genome shotgun (WGS) entry which is preliminary data.</text>
</comment>
<dbReference type="VEuPathDB" id="FungiDB:TREMEDRAFT_24715"/>
<dbReference type="InterPro" id="IPR013243">
    <property type="entry name" value="SCA7_dom"/>
</dbReference>
<accession>A0A4Q1BRJ4</accession>
<dbReference type="InterPro" id="IPR037804">
    <property type="entry name" value="SGF73"/>
</dbReference>
<keyword evidence="5" id="KW-1185">Reference proteome</keyword>
<feature type="compositionally biased region" description="Basic and acidic residues" evidence="2">
    <location>
        <begin position="98"/>
        <end position="116"/>
    </location>
</feature>
<dbReference type="STRING" id="5217.A0A4Q1BRJ4"/>
<dbReference type="Proteomes" id="UP000289152">
    <property type="component" value="Unassembled WGS sequence"/>
</dbReference>
<dbReference type="PROSITE" id="PS51505">
    <property type="entry name" value="SCA7"/>
    <property type="match status" value="1"/>
</dbReference>
<evidence type="ECO:0000256" key="1">
    <source>
        <dbReference type="SAM" id="Coils"/>
    </source>
</evidence>
<evidence type="ECO:0000256" key="2">
    <source>
        <dbReference type="SAM" id="MobiDB-lite"/>
    </source>
</evidence>
<evidence type="ECO:0000313" key="5">
    <source>
        <dbReference type="Proteomes" id="UP000289152"/>
    </source>
</evidence>
<dbReference type="AlphaFoldDB" id="A0A4Q1BRJ4"/>
<keyword evidence="1" id="KW-0175">Coiled coil</keyword>
<feature type="compositionally biased region" description="Pro residues" evidence="2">
    <location>
        <begin position="9"/>
        <end position="25"/>
    </location>
</feature>
<name>A0A4Q1BRJ4_TREME</name>
<proteinExistence type="predicted"/>
<dbReference type="InParanoid" id="A0A4Q1BRJ4"/>
<protein>
    <recommendedName>
        <fullName evidence="3">SCA7 domain-containing protein</fullName>
    </recommendedName>
</protein>
<organism evidence="4 5">
    <name type="scientific">Tremella mesenterica</name>
    <name type="common">Jelly fungus</name>
    <dbReference type="NCBI Taxonomy" id="5217"/>
    <lineage>
        <taxon>Eukaryota</taxon>
        <taxon>Fungi</taxon>
        <taxon>Dikarya</taxon>
        <taxon>Basidiomycota</taxon>
        <taxon>Agaricomycotina</taxon>
        <taxon>Tremellomycetes</taxon>
        <taxon>Tremellales</taxon>
        <taxon>Tremellaceae</taxon>
        <taxon>Tremella</taxon>
    </lineage>
</organism>
<dbReference type="PANTHER" id="PTHR47805">
    <property type="entry name" value="SAGA-ASSOCIATED FACTOR 73"/>
    <property type="match status" value="1"/>
</dbReference>
<feature type="compositionally biased region" description="Gly residues" evidence="2">
    <location>
        <begin position="383"/>
        <end position="410"/>
    </location>
</feature>
<dbReference type="Gene3D" id="6.10.140.1270">
    <property type="match status" value="1"/>
</dbReference>
<dbReference type="GO" id="GO:0000124">
    <property type="term" value="C:SAGA complex"/>
    <property type="evidence" value="ECO:0007669"/>
    <property type="project" value="InterPro"/>
</dbReference>
<evidence type="ECO:0000259" key="3">
    <source>
        <dbReference type="PROSITE" id="PS51505"/>
    </source>
</evidence>
<feature type="region of interest" description="Disordered" evidence="2">
    <location>
        <begin position="95"/>
        <end position="145"/>
    </location>
</feature>
<feature type="region of interest" description="Disordered" evidence="2">
    <location>
        <begin position="240"/>
        <end position="267"/>
    </location>
</feature>
<dbReference type="GO" id="GO:1904802">
    <property type="term" value="P:RITS complex assembly"/>
    <property type="evidence" value="ECO:0007669"/>
    <property type="project" value="TreeGrafter"/>
</dbReference>
<reference evidence="4 5" key="1">
    <citation type="submission" date="2016-06" db="EMBL/GenBank/DDBJ databases">
        <title>Evolution of pathogenesis and genome organization in the Tremellales.</title>
        <authorList>
            <person name="Cuomo C."/>
            <person name="Litvintseva A."/>
            <person name="Heitman J."/>
            <person name="Chen Y."/>
            <person name="Sun S."/>
            <person name="Springer D."/>
            <person name="Dromer F."/>
            <person name="Young S."/>
            <person name="Zeng Q."/>
            <person name="Chapman S."/>
            <person name="Gujja S."/>
            <person name="Saif S."/>
            <person name="Birren B."/>
        </authorList>
    </citation>
    <scope>NUCLEOTIDE SEQUENCE [LARGE SCALE GENOMIC DNA]</scope>
    <source>
        <strain evidence="4 5">ATCC 28783</strain>
    </source>
</reference>
<evidence type="ECO:0000313" key="4">
    <source>
        <dbReference type="EMBL" id="RXK40569.1"/>
    </source>
</evidence>
<dbReference type="OrthoDB" id="21678at2759"/>
<dbReference type="PANTHER" id="PTHR47805:SF1">
    <property type="entry name" value="SAGA-ASSOCIATED FACTOR 73"/>
    <property type="match status" value="1"/>
</dbReference>